<evidence type="ECO:0000313" key="2">
    <source>
        <dbReference type="EMBL" id="KIR39858.1"/>
    </source>
</evidence>
<dbReference type="Proteomes" id="UP000053392">
    <property type="component" value="Unassembled WGS sequence"/>
</dbReference>
<proteinExistence type="predicted"/>
<organism evidence="2 3">
    <name type="scientific">Cryptococcus deuterogattii Ram5</name>
    <dbReference type="NCBI Taxonomy" id="1296110"/>
    <lineage>
        <taxon>Eukaryota</taxon>
        <taxon>Fungi</taxon>
        <taxon>Dikarya</taxon>
        <taxon>Basidiomycota</taxon>
        <taxon>Agaricomycotina</taxon>
        <taxon>Tremellomycetes</taxon>
        <taxon>Tremellales</taxon>
        <taxon>Cryptococcaceae</taxon>
        <taxon>Cryptococcus</taxon>
        <taxon>Cryptococcus gattii species complex</taxon>
    </lineage>
</organism>
<evidence type="ECO:0000256" key="1">
    <source>
        <dbReference type="SAM" id="Phobius"/>
    </source>
</evidence>
<dbReference type="InterPro" id="IPR049500">
    <property type="entry name" value="Peptidase_M50B-like"/>
</dbReference>
<protein>
    <submittedName>
        <fullName evidence="2">Uncharacterized protein</fullName>
    </submittedName>
</protein>
<keyword evidence="3" id="KW-1185">Reference proteome</keyword>
<dbReference type="AlphaFoldDB" id="A0A0D0TVA8"/>
<dbReference type="EMBL" id="KN847905">
    <property type="protein sequence ID" value="KIR39858.1"/>
    <property type="molecule type" value="Genomic_DNA"/>
</dbReference>
<dbReference type="PANTHER" id="PTHR33979:SF2">
    <property type="entry name" value="PEPTIDASE M50B-LIKE-DOMAIN-CONTAINING PROTEIN"/>
    <property type="match status" value="1"/>
</dbReference>
<feature type="transmembrane region" description="Helical" evidence="1">
    <location>
        <begin position="34"/>
        <end position="60"/>
    </location>
</feature>
<keyword evidence="1" id="KW-1133">Transmembrane helix</keyword>
<feature type="transmembrane region" description="Helical" evidence="1">
    <location>
        <begin position="106"/>
        <end position="125"/>
    </location>
</feature>
<dbReference type="HOGENOM" id="CLU_1539968_0_0_1"/>
<feature type="transmembrane region" description="Helical" evidence="1">
    <location>
        <begin position="132"/>
        <end position="150"/>
    </location>
</feature>
<name>A0A0D0TVA8_9TREE</name>
<sequence>MAPTIHSYHASSHYYPKRDVAEQLTPNDTQKSHALAGITLPAGYLGSAFIGACLVACVRIKKDFEPRPIVIFTRSQGFDTNASKVACLILAFIWILTLWWARSSWVAWATIALMVALVLVCWLVAQSVALRFLILFIGVMSCFYAIDTLARKVNTSDASEYAHMIGCCGSRFWG</sequence>
<dbReference type="OrthoDB" id="40823at2759"/>
<accession>A0A0D0TVA8</accession>
<feature type="transmembrane region" description="Helical" evidence="1">
    <location>
        <begin position="81"/>
        <end position="100"/>
    </location>
</feature>
<reference evidence="2 3" key="1">
    <citation type="submission" date="2015-01" db="EMBL/GenBank/DDBJ databases">
        <title>The Genome Sequence of Cryptococcus gattii Ram5.</title>
        <authorList>
            <consortium name="The Broad Institute Genomics Platform"/>
            <person name="Cuomo C."/>
            <person name="Litvintseva A."/>
            <person name="Chen Y."/>
            <person name="Heitman J."/>
            <person name="Sun S."/>
            <person name="Springer D."/>
            <person name="Dromer F."/>
            <person name="Young S."/>
            <person name="Zeng Q."/>
            <person name="Gargeya S."/>
            <person name="Abouelleil A."/>
            <person name="Alvarado L."/>
            <person name="Chapman S.B."/>
            <person name="Gainer-Dewar J."/>
            <person name="Goldberg J."/>
            <person name="Griggs A."/>
            <person name="Gujja S."/>
            <person name="Hansen M."/>
            <person name="Howarth C."/>
            <person name="Imamovic A."/>
            <person name="Larimer J."/>
            <person name="Murphy C."/>
            <person name="Naylor J."/>
            <person name="Pearson M."/>
            <person name="Priest M."/>
            <person name="Roberts A."/>
            <person name="Saif S."/>
            <person name="Shea T."/>
            <person name="Sykes S."/>
            <person name="Wortman J."/>
            <person name="Nusbaum C."/>
            <person name="Birren B."/>
        </authorList>
    </citation>
    <scope>NUCLEOTIDE SEQUENCE [LARGE SCALE GENOMIC DNA]</scope>
    <source>
        <strain evidence="2 3">Ram5</strain>
    </source>
</reference>
<dbReference type="Pfam" id="PF13398">
    <property type="entry name" value="Peptidase_M50B"/>
    <property type="match status" value="1"/>
</dbReference>
<keyword evidence="1" id="KW-0472">Membrane</keyword>
<evidence type="ECO:0000313" key="3">
    <source>
        <dbReference type="Proteomes" id="UP000053392"/>
    </source>
</evidence>
<keyword evidence="1" id="KW-0812">Transmembrane</keyword>
<gene>
    <name evidence="2" type="ORF">I313_04332</name>
</gene>
<dbReference type="PANTHER" id="PTHR33979">
    <property type="entry name" value="OS02G0221600 PROTEIN"/>
    <property type="match status" value="1"/>
</dbReference>